<organism evidence="1">
    <name type="scientific">human gut metagenome</name>
    <dbReference type="NCBI Taxonomy" id="408170"/>
    <lineage>
        <taxon>unclassified sequences</taxon>
        <taxon>metagenomes</taxon>
        <taxon>organismal metagenomes</taxon>
    </lineage>
</organism>
<evidence type="ECO:0000313" key="1">
    <source>
        <dbReference type="EMBL" id="EKC72244.1"/>
    </source>
</evidence>
<feature type="non-terminal residue" evidence="1">
    <location>
        <position position="129"/>
    </location>
</feature>
<name>K1TXB4_9ZZZZ</name>
<sequence>MLEADLRDAIEDANDLGHFFLLMEHKGYEIHHGNRLGFRLRGQEHFMCPERRNPDFSEERIEQAILGNLEQIEAGRKPAFTPKPKPQPYRPHPKYTGFLALYFHYCYLLGRIEKRQYPPRTTPHLTKEI</sequence>
<comment type="caution">
    <text evidence="1">The sequence shown here is derived from an EMBL/GenBank/DDBJ whole genome shotgun (WGS) entry which is preliminary data.</text>
</comment>
<protein>
    <submittedName>
        <fullName evidence="1">Relaxase/mobilization nuclease domain protein</fullName>
    </submittedName>
</protein>
<dbReference type="AlphaFoldDB" id="K1TXB4"/>
<proteinExistence type="predicted"/>
<accession>K1TXB4</accession>
<dbReference type="EMBL" id="AJWY01004486">
    <property type="protein sequence ID" value="EKC72244.1"/>
    <property type="molecule type" value="Genomic_DNA"/>
</dbReference>
<gene>
    <name evidence="1" type="ORF">LEA_06842</name>
</gene>
<reference evidence="1" key="1">
    <citation type="journal article" date="2013" name="Environ. Microbiol.">
        <title>Microbiota from the distal guts of lean and obese adolescents exhibit partial functional redundancy besides clear differences in community structure.</title>
        <authorList>
            <person name="Ferrer M."/>
            <person name="Ruiz A."/>
            <person name="Lanza F."/>
            <person name="Haange S.B."/>
            <person name="Oberbach A."/>
            <person name="Till H."/>
            <person name="Bargiela R."/>
            <person name="Campoy C."/>
            <person name="Segura M.T."/>
            <person name="Richter M."/>
            <person name="von Bergen M."/>
            <person name="Seifert J."/>
            <person name="Suarez A."/>
        </authorList>
    </citation>
    <scope>NUCLEOTIDE SEQUENCE</scope>
</reference>